<dbReference type="RefSeq" id="WP_145269654.1">
    <property type="nucleotide sequence ID" value="NZ_CP036272.1"/>
</dbReference>
<dbReference type="GO" id="GO:0020037">
    <property type="term" value="F:heme binding"/>
    <property type="evidence" value="ECO:0007669"/>
    <property type="project" value="InterPro"/>
</dbReference>
<feature type="signal peptide" evidence="1">
    <location>
        <begin position="1"/>
        <end position="23"/>
    </location>
</feature>
<dbReference type="InterPro" id="IPR010538">
    <property type="entry name" value="DHOR"/>
</dbReference>
<dbReference type="GO" id="GO:0009055">
    <property type="term" value="F:electron transfer activity"/>
    <property type="evidence" value="ECO:0007669"/>
    <property type="project" value="InterPro"/>
</dbReference>
<gene>
    <name evidence="2" type="ORF">SV7mr_09670</name>
</gene>
<dbReference type="PANTHER" id="PTHR30600">
    <property type="entry name" value="CYTOCHROME C PEROXIDASE-RELATED"/>
    <property type="match status" value="1"/>
</dbReference>
<dbReference type="Proteomes" id="UP000315003">
    <property type="component" value="Chromosome"/>
</dbReference>
<dbReference type="SUPFAM" id="SSF46626">
    <property type="entry name" value="Cytochrome c"/>
    <property type="match status" value="2"/>
</dbReference>
<evidence type="ECO:0000256" key="1">
    <source>
        <dbReference type="SAM" id="SignalP"/>
    </source>
</evidence>
<dbReference type="PANTHER" id="PTHR30600:SF4">
    <property type="entry name" value="CYTOCHROME C DOMAIN-CONTAINING PROTEIN"/>
    <property type="match status" value="1"/>
</dbReference>
<dbReference type="AlphaFoldDB" id="A0A517SQR7"/>
<dbReference type="InterPro" id="IPR036909">
    <property type="entry name" value="Cyt_c-like_dom_sf"/>
</dbReference>
<evidence type="ECO:0000313" key="3">
    <source>
        <dbReference type="Proteomes" id="UP000315003"/>
    </source>
</evidence>
<name>A0A517SQR7_9BACT</name>
<organism evidence="2 3">
    <name type="scientific">Stieleria bergensis</name>
    <dbReference type="NCBI Taxonomy" id="2528025"/>
    <lineage>
        <taxon>Bacteria</taxon>
        <taxon>Pseudomonadati</taxon>
        <taxon>Planctomycetota</taxon>
        <taxon>Planctomycetia</taxon>
        <taxon>Pirellulales</taxon>
        <taxon>Pirellulaceae</taxon>
        <taxon>Stieleria</taxon>
    </lineage>
</organism>
<dbReference type="GO" id="GO:0004130">
    <property type="term" value="F:cytochrome-c peroxidase activity"/>
    <property type="evidence" value="ECO:0007669"/>
    <property type="project" value="TreeGrafter"/>
</dbReference>
<sequence precursor="true">MKRFSTAIMVMTMTLPLFGSAAAQGLAAIKQNQIVHGSQLFMQDFVPRHPTLQGDGLGPLFNASSCVACHNQGGVGGGGAAEFNAKSVGIDRLEIKGPGIDQQVIAQMISSFHPGFIDTSGSVVNIFPLAHHGGSAAFQQRTQAVLEHSSIRFASSGGSFDAGEVRAGNATPLRYTNNFGGRSIDLHARVYQRNTTSLFGAGLLDKIPLRDIQKQFRLQKRHPEISGRPATLDNGSIGRFGWRGNESSLLNFVDRACAAELGLKTRRRDQPLDPFVPLYQNPGFDVSDREIRAMSAFVAALPRPVERIPQPNEDRLMVQQGKKAFETVGCAVCHTPQLGDVAGLYSDLLLHDMGYSLMDLNHAEPYIVNRSVYRTVAETAAKVGGERMFGYYGSGAFIDLPTRTERSSTAAATEAQIVESVARSAQRPTSYQTPTAYRFVAPTRPTTPLEIIPGPSRSMTLEVQDLTANQSGGGATIETTEDITFQVRYQDTNFNQEWRTPPLWGVADSAPYMHDGRASTLLEAITMHGGEATGTRDRFLLLSHQDREALLLFLGHLVAPSMPQQKAPVIARQ</sequence>
<accession>A0A517SQR7</accession>
<proteinExistence type="predicted"/>
<dbReference type="InterPro" id="IPR051395">
    <property type="entry name" value="Cytochrome_c_Peroxidase/MauG"/>
</dbReference>
<dbReference type="Pfam" id="PF06537">
    <property type="entry name" value="DHOR"/>
    <property type="match status" value="1"/>
</dbReference>
<feature type="chain" id="PRO_5022194228" evidence="1">
    <location>
        <begin position="24"/>
        <end position="573"/>
    </location>
</feature>
<dbReference type="Gene3D" id="1.10.760.10">
    <property type="entry name" value="Cytochrome c-like domain"/>
    <property type="match status" value="1"/>
</dbReference>
<protein>
    <submittedName>
        <fullName evidence="2">Cytochrome c</fullName>
    </submittedName>
</protein>
<reference evidence="2 3" key="1">
    <citation type="submission" date="2019-02" db="EMBL/GenBank/DDBJ databases">
        <title>Deep-cultivation of Planctomycetes and their phenomic and genomic characterization uncovers novel biology.</title>
        <authorList>
            <person name="Wiegand S."/>
            <person name="Jogler M."/>
            <person name="Boedeker C."/>
            <person name="Pinto D."/>
            <person name="Vollmers J."/>
            <person name="Rivas-Marin E."/>
            <person name="Kohn T."/>
            <person name="Peeters S.H."/>
            <person name="Heuer A."/>
            <person name="Rast P."/>
            <person name="Oberbeckmann S."/>
            <person name="Bunk B."/>
            <person name="Jeske O."/>
            <person name="Meyerdierks A."/>
            <person name="Storesund J.E."/>
            <person name="Kallscheuer N."/>
            <person name="Luecker S."/>
            <person name="Lage O.M."/>
            <person name="Pohl T."/>
            <person name="Merkel B.J."/>
            <person name="Hornburger P."/>
            <person name="Mueller R.-W."/>
            <person name="Bruemmer F."/>
            <person name="Labrenz M."/>
            <person name="Spormann A.M."/>
            <person name="Op den Camp H."/>
            <person name="Overmann J."/>
            <person name="Amann R."/>
            <person name="Jetten M.S.M."/>
            <person name="Mascher T."/>
            <person name="Medema M.H."/>
            <person name="Devos D.P."/>
            <person name="Kaster A.-K."/>
            <person name="Ovreas L."/>
            <person name="Rohde M."/>
            <person name="Galperin M.Y."/>
            <person name="Jogler C."/>
        </authorList>
    </citation>
    <scope>NUCLEOTIDE SEQUENCE [LARGE SCALE GENOMIC DNA]</scope>
    <source>
        <strain evidence="2 3">SV_7m_r</strain>
    </source>
</reference>
<keyword evidence="3" id="KW-1185">Reference proteome</keyword>
<dbReference type="EMBL" id="CP036272">
    <property type="protein sequence ID" value="QDT58474.1"/>
    <property type="molecule type" value="Genomic_DNA"/>
</dbReference>
<evidence type="ECO:0000313" key="2">
    <source>
        <dbReference type="EMBL" id="QDT58474.1"/>
    </source>
</evidence>
<dbReference type="OrthoDB" id="9805202at2"/>
<keyword evidence="1" id="KW-0732">Signal</keyword>